<reference evidence="1 2" key="1">
    <citation type="submission" date="2020-01" db="EMBL/GenBank/DDBJ databases">
        <title>Complete genome sequence of Chitinophaga sp. H33E-04 isolated from quinoa roots.</title>
        <authorList>
            <person name="Weon H.-Y."/>
            <person name="Lee S.A."/>
        </authorList>
    </citation>
    <scope>NUCLEOTIDE SEQUENCE [LARGE SCALE GENOMIC DNA]</scope>
    <source>
        <strain evidence="1 2">H33E-04</strain>
    </source>
</reference>
<dbReference type="KEGG" id="chih:GWR21_28505"/>
<dbReference type="AlphaFoldDB" id="A0A6B9ZN00"/>
<name>A0A6B9ZN00_9BACT</name>
<protein>
    <submittedName>
        <fullName evidence="1">Uncharacterized protein</fullName>
    </submittedName>
</protein>
<keyword evidence="2" id="KW-1185">Reference proteome</keyword>
<gene>
    <name evidence="1" type="ORF">GWR21_28505</name>
</gene>
<accession>A0A6B9ZN00</accession>
<dbReference type="RefSeq" id="WP_162335102.1">
    <property type="nucleotide sequence ID" value="NZ_CP048113.1"/>
</dbReference>
<proteinExistence type="predicted"/>
<dbReference type="EMBL" id="CP048113">
    <property type="protein sequence ID" value="QHS63386.1"/>
    <property type="molecule type" value="Genomic_DNA"/>
</dbReference>
<evidence type="ECO:0000313" key="2">
    <source>
        <dbReference type="Proteomes" id="UP000476411"/>
    </source>
</evidence>
<sequence length="134" mass="15457">MSSRTTRIDIYDKRENKITAVAVEQLGSQLFTLTEYVGPYFSVRQGEVFKTRLNKDGQHELLSVLKGDKYTERVFLSPVIYEESIYRPVADEIAKQGGYLDIRFDHAIVVVLPRTSTFDPVQLFLQYNMEANEV</sequence>
<dbReference type="Proteomes" id="UP000476411">
    <property type="component" value="Chromosome"/>
</dbReference>
<organism evidence="1 2">
    <name type="scientific">Chitinophaga agri</name>
    <dbReference type="NCBI Taxonomy" id="2703787"/>
    <lineage>
        <taxon>Bacteria</taxon>
        <taxon>Pseudomonadati</taxon>
        <taxon>Bacteroidota</taxon>
        <taxon>Chitinophagia</taxon>
        <taxon>Chitinophagales</taxon>
        <taxon>Chitinophagaceae</taxon>
        <taxon>Chitinophaga</taxon>
    </lineage>
</organism>
<evidence type="ECO:0000313" key="1">
    <source>
        <dbReference type="EMBL" id="QHS63386.1"/>
    </source>
</evidence>